<evidence type="ECO:0000256" key="4">
    <source>
        <dbReference type="ARBA" id="ARBA00022989"/>
    </source>
</evidence>
<dbReference type="GeneID" id="14405407"/>
<keyword evidence="5 6" id="KW-0472">Membrane</keyword>
<feature type="transmembrane region" description="Helical" evidence="6">
    <location>
        <begin position="291"/>
        <end position="314"/>
    </location>
</feature>
<accession>L0JVV5</accession>
<dbReference type="GO" id="GO:0005886">
    <property type="term" value="C:plasma membrane"/>
    <property type="evidence" value="ECO:0007669"/>
    <property type="project" value="TreeGrafter"/>
</dbReference>
<dbReference type="PANTHER" id="PTHR11706:SF33">
    <property type="entry name" value="NATURAL RESISTANCE-ASSOCIATED MACROPHAGE PROTEIN 2"/>
    <property type="match status" value="1"/>
</dbReference>
<feature type="transmembrane region" description="Helical" evidence="6">
    <location>
        <begin position="27"/>
        <end position="45"/>
    </location>
</feature>
<keyword evidence="3 6" id="KW-0812">Transmembrane</keyword>
<dbReference type="Proteomes" id="UP000010878">
    <property type="component" value="Chromosome"/>
</dbReference>
<feature type="transmembrane region" description="Helical" evidence="6">
    <location>
        <begin position="52"/>
        <end position="71"/>
    </location>
</feature>
<organism evidence="7 8">
    <name type="scientific">Natronococcus occultus SP4</name>
    <dbReference type="NCBI Taxonomy" id="694430"/>
    <lineage>
        <taxon>Archaea</taxon>
        <taxon>Methanobacteriati</taxon>
        <taxon>Methanobacteriota</taxon>
        <taxon>Stenosarchaea group</taxon>
        <taxon>Halobacteria</taxon>
        <taxon>Halobacteriales</taxon>
        <taxon>Natrialbaceae</taxon>
        <taxon>Natronococcus</taxon>
    </lineage>
</organism>
<dbReference type="PANTHER" id="PTHR11706">
    <property type="entry name" value="SOLUTE CARRIER PROTEIN FAMILY 11 MEMBER"/>
    <property type="match status" value="1"/>
</dbReference>
<dbReference type="EMBL" id="CP003929">
    <property type="protein sequence ID" value="AGB36244.1"/>
    <property type="molecule type" value="Genomic_DNA"/>
</dbReference>
<evidence type="ECO:0000313" key="8">
    <source>
        <dbReference type="Proteomes" id="UP000010878"/>
    </source>
</evidence>
<sequence>MGTETRSPDRWSVARVTDYLGRLGPTWLAGAIAAGPATMVSLLVAGASFGYTLLWVVVLSAILGTVGQYLAMRLGLLTEAGIVAVVEDHLGPFWAWVLVIDAVLAAGLAQLAIMKTLADVSATIVGTAGVAALADPRLWGVIWAIILALGLAGGGYRVAELGAKLLVSLVVLAFVASAFVVPIDPAEAATGLVPSMPAGVGGAVVAAGVLGGAVHITLLTMQSYTMRARGWTERDRGIARFDVVSSMLVAFGIFSLAVFLVAASVLPGVVDPATLDEIQAAQALGPIAGEYATWLFLLGLWGAAVSTLGGNTIVPPYLLADKLGWEQSVDDPRYRVTLVVVALASAIGAFLGGAFFDLLVLVLAFGLVGTPFALAVILALLNDPDAVGETNSVLENLGGLVLFTVAVVLAGEFVLEELPAAATGDPTALFVVAFAAAMALAVVGLVGTTVRGRYRSRSG</sequence>
<dbReference type="OrthoDB" id="327373at2157"/>
<feature type="transmembrane region" description="Helical" evidence="6">
    <location>
        <begin position="427"/>
        <end position="450"/>
    </location>
</feature>
<keyword evidence="2" id="KW-0813">Transport</keyword>
<dbReference type="InterPro" id="IPR001046">
    <property type="entry name" value="NRAMP_fam"/>
</dbReference>
<feature type="transmembrane region" description="Helical" evidence="6">
    <location>
        <begin position="241"/>
        <end position="266"/>
    </location>
</feature>
<reference evidence="7 8" key="1">
    <citation type="submission" date="2012-11" db="EMBL/GenBank/DDBJ databases">
        <title>FINISHED of Natronococcus occultus SP4, DSM 3396.</title>
        <authorList>
            <consortium name="DOE Joint Genome Institute"/>
            <person name="Eisen J."/>
            <person name="Huntemann M."/>
            <person name="Wei C.-L."/>
            <person name="Han J."/>
            <person name="Detter J.C."/>
            <person name="Han C."/>
            <person name="Tapia R."/>
            <person name="Chen A."/>
            <person name="Kyrpides N."/>
            <person name="Mavromatis K."/>
            <person name="Markowitz V."/>
            <person name="Szeto E."/>
            <person name="Ivanova N."/>
            <person name="Mikhailova N."/>
            <person name="Ovchinnikova G."/>
            <person name="Pagani I."/>
            <person name="Pati A."/>
            <person name="Goodwin L."/>
            <person name="Nordberg H.P."/>
            <person name="Cantor M.N."/>
            <person name="Hua S.X."/>
            <person name="Woyke T."/>
            <person name="Eisen J."/>
            <person name="Klenk H.-P."/>
            <person name="Klenk H.-P."/>
        </authorList>
    </citation>
    <scope>NUCLEOTIDE SEQUENCE [LARGE SCALE GENOMIC DNA]</scope>
    <source>
        <strain evidence="7 8">SP4</strain>
    </source>
</reference>
<evidence type="ECO:0000256" key="3">
    <source>
        <dbReference type="ARBA" id="ARBA00022692"/>
    </source>
</evidence>
<keyword evidence="8" id="KW-1185">Reference proteome</keyword>
<evidence type="ECO:0000256" key="2">
    <source>
        <dbReference type="ARBA" id="ARBA00022448"/>
    </source>
</evidence>
<evidence type="ECO:0000256" key="1">
    <source>
        <dbReference type="ARBA" id="ARBA00004141"/>
    </source>
</evidence>
<feature type="transmembrane region" description="Helical" evidence="6">
    <location>
        <begin position="165"/>
        <end position="183"/>
    </location>
</feature>
<name>L0JVV5_9EURY</name>
<feature type="transmembrane region" description="Helical" evidence="6">
    <location>
        <begin position="195"/>
        <end position="220"/>
    </location>
</feature>
<gene>
    <name evidence="7" type="ORF">Natoc_0379</name>
</gene>
<feature type="transmembrane region" description="Helical" evidence="6">
    <location>
        <begin position="91"/>
        <end position="109"/>
    </location>
</feature>
<dbReference type="STRING" id="694430.Natoc_0379"/>
<feature type="transmembrane region" description="Helical" evidence="6">
    <location>
        <begin position="334"/>
        <end position="352"/>
    </location>
</feature>
<protein>
    <submittedName>
        <fullName evidence="7">Mn2+/Fe2-transporter, NRAMP family</fullName>
    </submittedName>
</protein>
<keyword evidence="4 6" id="KW-1133">Transmembrane helix</keyword>
<feature type="transmembrane region" description="Helical" evidence="6">
    <location>
        <begin position="358"/>
        <end position="381"/>
    </location>
</feature>
<dbReference type="RefSeq" id="WP_015319700.1">
    <property type="nucleotide sequence ID" value="NC_019974.1"/>
</dbReference>
<evidence type="ECO:0000256" key="6">
    <source>
        <dbReference type="SAM" id="Phobius"/>
    </source>
</evidence>
<dbReference type="KEGG" id="nou:Natoc_0379"/>
<comment type="subcellular location">
    <subcellularLocation>
        <location evidence="1">Membrane</location>
        <topology evidence="1">Multi-pass membrane protein</topology>
    </subcellularLocation>
</comment>
<dbReference type="GO" id="GO:0015086">
    <property type="term" value="F:cadmium ion transmembrane transporter activity"/>
    <property type="evidence" value="ECO:0007669"/>
    <property type="project" value="TreeGrafter"/>
</dbReference>
<evidence type="ECO:0000313" key="7">
    <source>
        <dbReference type="EMBL" id="AGB36244.1"/>
    </source>
</evidence>
<evidence type="ECO:0000256" key="5">
    <source>
        <dbReference type="ARBA" id="ARBA00023136"/>
    </source>
</evidence>
<proteinExistence type="predicted"/>
<dbReference type="AlphaFoldDB" id="L0JVV5"/>
<feature type="transmembrane region" description="Helical" evidence="6">
    <location>
        <begin position="140"/>
        <end position="158"/>
    </location>
</feature>
<dbReference type="HOGENOM" id="CLU_020088_6_3_2"/>
<dbReference type="Pfam" id="PF01566">
    <property type="entry name" value="Nramp"/>
    <property type="match status" value="1"/>
</dbReference>
<dbReference type="GO" id="GO:0034755">
    <property type="term" value="P:iron ion transmembrane transport"/>
    <property type="evidence" value="ECO:0007669"/>
    <property type="project" value="TreeGrafter"/>
</dbReference>
<dbReference type="GO" id="GO:0005384">
    <property type="term" value="F:manganese ion transmembrane transporter activity"/>
    <property type="evidence" value="ECO:0007669"/>
    <property type="project" value="TreeGrafter"/>
</dbReference>
<feature type="transmembrane region" description="Helical" evidence="6">
    <location>
        <begin position="393"/>
        <end position="415"/>
    </location>
</feature>
<dbReference type="eggNOG" id="arCOG04532">
    <property type="taxonomic scope" value="Archaea"/>
</dbReference>